<comment type="caution">
    <text evidence="6">The sequence shown here is derived from an EMBL/GenBank/DDBJ whole genome shotgun (WGS) entry which is preliminary data.</text>
</comment>
<comment type="subcellular location">
    <subcellularLocation>
        <location evidence="1">Nucleus</location>
    </subcellularLocation>
</comment>
<dbReference type="GO" id="GO:0005667">
    <property type="term" value="C:transcription regulator complex"/>
    <property type="evidence" value="ECO:0007669"/>
    <property type="project" value="TreeGrafter"/>
</dbReference>
<dbReference type="PANTHER" id="PTHR12691">
    <property type="entry name" value="MEDIATOR OF RNA POLYMERASE II TRANSCRIPTION SUBUNIT 23"/>
    <property type="match status" value="1"/>
</dbReference>
<reference evidence="6" key="2">
    <citation type="submission" date="2023-05" db="EMBL/GenBank/DDBJ databases">
        <authorList>
            <person name="Schelkunov M.I."/>
        </authorList>
    </citation>
    <scope>NUCLEOTIDE SEQUENCE</scope>
    <source>
        <strain evidence="6">Hsosn_3</strain>
        <tissue evidence="6">Leaf</tissue>
    </source>
</reference>
<dbReference type="InterPro" id="IPR021629">
    <property type="entry name" value="Mediator_Med23"/>
</dbReference>
<accession>A0AAD8MH76</accession>
<keyword evidence="5" id="KW-0539">Nucleus</keyword>
<evidence type="ECO:0000256" key="4">
    <source>
        <dbReference type="ARBA" id="ARBA00023163"/>
    </source>
</evidence>
<evidence type="ECO:0000313" key="6">
    <source>
        <dbReference type="EMBL" id="KAK1372752.1"/>
    </source>
</evidence>
<dbReference type="GO" id="GO:0010628">
    <property type="term" value="P:positive regulation of gene expression"/>
    <property type="evidence" value="ECO:0007669"/>
    <property type="project" value="TreeGrafter"/>
</dbReference>
<name>A0AAD8MH76_9APIA</name>
<keyword evidence="4" id="KW-0804">Transcription</keyword>
<reference evidence="6" key="1">
    <citation type="submission" date="2023-02" db="EMBL/GenBank/DDBJ databases">
        <title>Genome of toxic invasive species Heracleum sosnowskyi carries increased number of genes despite the absence of recent whole-genome duplications.</title>
        <authorList>
            <person name="Schelkunov M."/>
            <person name="Shtratnikova V."/>
            <person name="Makarenko M."/>
            <person name="Klepikova A."/>
            <person name="Omelchenko D."/>
            <person name="Novikova G."/>
            <person name="Obukhova E."/>
            <person name="Bogdanov V."/>
            <person name="Penin A."/>
            <person name="Logacheva M."/>
        </authorList>
    </citation>
    <scope>NUCLEOTIDE SEQUENCE</scope>
    <source>
        <strain evidence="6">Hsosn_3</strain>
        <tissue evidence="6">Leaf</tissue>
    </source>
</reference>
<keyword evidence="3" id="KW-0805">Transcription regulation</keyword>
<organism evidence="6 7">
    <name type="scientific">Heracleum sosnowskyi</name>
    <dbReference type="NCBI Taxonomy" id="360622"/>
    <lineage>
        <taxon>Eukaryota</taxon>
        <taxon>Viridiplantae</taxon>
        <taxon>Streptophyta</taxon>
        <taxon>Embryophyta</taxon>
        <taxon>Tracheophyta</taxon>
        <taxon>Spermatophyta</taxon>
        <taxon>Magnoliopsida</taxon>
        <taxon>eudicotyledons</taxon>
        <taxon>Gunneridae</taxon>
        <taxon>Pentapetalae</taxon>
        <taxon>asterids</taxon>
        <taxon>campanulids</taxon>
        <taxon>Apiales</taxon>
        <taxon>Apiaceae</taxon>
        <taxon>Apioideae</taxon>
        <taxon>apioid superclade</taxon>
        <taxon>Tordylieae</taxon>
        <taxon>Tordyliinae</taxon>
        <taxon>Heracleum</taxon>
    </lineage>
</organism>
<comment type="similarity">
    <text evidence="2">Belongs to the Mediator complex subunit 23 family.</text>
</comment>
<proteinExistence type="inferred from homology"/>
<evidence type="ECO:0000256" key="1">
    <source>
        <dbReference type="ARBA" id="ARBA00004123"/>
    </source>
</evidence>
<keyword evidence="7" id="KW-1185">Reference proteome</keyword>
<dbReference type="PANTHER" id="PTHR12691:SF10">
    <property type="entry name" value="MEDIATOR OF RNA POLYMERASE II TRANSCRIPTION SUBUNIT 23"/>
    <property type="match status" value="1"/>
</dbReference>
<evidence type="ECO:0000256" key="2">
    <source>
        <dbReference type="ARBA" id="ARBA00010222"/>
    </source>
</evidence>
<dbReference type="EMBL" id="JAUIZM010000007">
    <property type="protein sequence ID" value="KAK1372752.1"/>
    <property type="molecule type" value="Genomic_DNA"/>
</dbReference>
<evidence type="ECO:0000313" key="7">
    <source>
        <dbReference type="Proteomes" id="UP001237642"/>
    </source>
</evidence>
<evidence type="ECO:0000256" key="5">
    <source>
        <dbReference type="ARBA" id="ARBA00023242"/>
    </source>
</evidence>
<dbReference type="GO" id="GO:0016592">
    <property type="term" value="C:mediator complex"/>
    <property type="evidence" value="ECO:0007669"/>
    <property type="project" value="TreeGrafter"/>
</dbReference>
<dbReference type="Proteomes" id="UP001237642">
    <property type="component" value="Unassembled WGS sequence"/>
</dbReference>
<gene>
    <name evidence="6" type="ORF">POM88_028945</name>
</gene>
<sequence>MFWAMSYMTGQSACDTVISWLTSGGTELLSASNLQSSDRIMVIREVNPVPISLLSGLSIHMCLKLASQLEETMFSGQVVASREVNCTSLNELLELLYLSQLNPFQEEQMFSACIAGRRFLILNFLKDPEKRRKMIILLS</sequence>
<protein>
    <submittedName>
        <fullName evidence="6">Uncharacterized protein</fullName>
    </submittedName>
</protein>
<dbReference type="GO" id="GO:0006357">
    <property type="term" value="P:regulation of transcription by RNA polymerase II"/>
    <property type="evidence" value="ECO:0007669"/>
    <property type="project" value="TreeGrafter"/>
</dbReference>
<dbReference type="AlphaFoldDB" id="A0AAD8MH76"/>
<evidence type="ECO:0000256" key="3">
    <source>
        <dbReference type="ARBA" id="ARBA00023015"/>
    </source>
</evidence>